<dbReference type="AlphaFoldDB" id="A0A8J6HZE4"/>
<evidence type="ECO:0000256" key="4">
    <source>
        <dbReference type="ARBA" id="ARBA00022485"/>
    </source>
</evidence>
<evidence type="ECO:0000256" key="7">
    <source>
        <dbReference type="ARBA" id="ARBA00022691"/>
    </source>
</evidence>
<dbReference type="InterPro" id="IPR006638">
    <property type="entry name" value="Elp3/MiaA/NifB-like_rSAM"/>
</dbReference>
<evidence type="ECO:0000259" key="16">
    <source>
        <dbReference type="PROSITE" id="PS50926"/>
    </source>
</evidence>
<reference evidence="19" key="1">
    <citation type="submission" date="2020-06" db="EMBL/GenBank/DDBJ databases">
        <title>Novel chitinolytic bacterium.</title>
        <authorList>
            <person name="Ungkulpasvich U."/>
            <person name="Kosugi A."/>
            <person name="Uke A."/>
        </authorList>
    </citation>
    <scope>NUCLEOTIDE SEQUENCE</scope>
    <source>
        <strain evidence="19">UUS1-1</strain>
    </source>
</reference>
<dbReference type="PROSITE" id="PS51918">
    <property type="entry name" value="RADICAL_SAM"/>
    <property type="match status" value="1"/>
</dbReference>
<feature type="domain" description="TRAM" evidence="16">
    <location>
        <begin position="390"/>
        <end position="450"/>
    </location>
</feature>
<dbReference type="Proteomes" id="UP000657177">
    <property type="component" value="Unassembled WGS sequence"/>
</dbReference>
<keyword evidence="6" id="KW-0808">Transferase</keyword>
<name>A0A8J6HZE4_9FIRM</name>
<evidence type="ECO:0000256" key="2">
    <source>
        <dbReference type="ARBA" id="ARBA00002399"/>
    </source>
</evidence>
<dbReference type="SUPFAM" id="SSF102114">
    <property type="entry name" value="Radical SAM enzymes"/>
    <property type="match status" value="1"/>
</dbReference>
<dbReference type="GO" id="GO:0051539">
    <property type="term" value="F:4 iron, 4 sulfur cluster binding"/>
    <property type="evidence" value="ECO:0007669"/>
    <property type="project" value="UniProtKB-KW"/>
</dbReference>
<dbReference type="InterPro" id="IPR002792">
    <property type="entry name" value="TRAM_dom"/>
</dbReference>
<evidence type="ECO:0000313" key="19">
    <source>
        <dbReference type="EMBL" id="MBA2132448.1"/>
    </source>
</evidence>
<evidence type="ECO:0000313" key="20">
    <source>
        <dbReference type="Proteomes" id="UP000657177"/>
    </source>
</evidence>
<dbReference type="InterPro" id="IPR006467">
    <property type="entry name" value="MiaB-like_bact"/>
</dbReference>
<dbReference type="SFLD" id="SFLDS00029">
    <property type="entry name" value="Radical_SAM"/>
    <property type="match status" value="1"/>
</dbReference>
<evidence type="ECO:0000256" key="11">
    <source>
        <dbReference type="ARBA" id="ARBA00023014"/>
    </source>
</evidence>
<dbReference type="EC" id="2.8.4.5" evidence="3"/>
<dbReference type="PROSITE" id="PS51449">
    <property type="entry name" value="MTTASE_N"/>
    <property type="match status" value="1"/>
</dbReference>
<keyword evidence="5" id="KW-0963">Cytoplasm</keyword>
<dbReference type="FunFam" id="3.40.50.12160:FF:000004">
    <property type="entry name" value="Threonylcarbamoyladenosine tRNA methylthiotransferase MtaB"/>
    <property type="match status" value="1"/>
</dbReference>
<evidence type="ECO:0000256" key="15">
    <source>
        <dbReference type="ARBA" id="ARBA00069898"/>
    </source>
</evidence>
<dbReference type="EMBL" id="JAAKDE010000004">
    <property type="protein sequence ID" value="MBA2132448.1"/>
    <property type="molecule type" value="Genomic_DNA"/>
</dbReference>
<evidence type="ECO:0000256" key="3">
    <source>
        <dbReference type="ARBA" id="ARBA00013273"/>
    </source>
</evidence>
<dbReference type="InterPro" id="IPR005839">
    <property type="entry name" value="Methylthiotransferase"/>
</dbReference>
<keyword evidence="8" id="KW-0819">tRNA processing</keyword>
<dbReference type="RefSeq" id="WP_181338896.1">
    <property type="nucleotide sequence ID" value="NZ_JAAKDE010000004.1"/>
</dbReference>
<dbReference type="InterPro" id="IPR013848">
    <property type="entry name" value="Methylthiotransferase_N"/>
</dbReference>
<evidence type="ECO:0000256" key="14">
    <source>
        <dbReference type="ARBA" id="ARBA00061574"/>
    </source>
</evidence>
<dbReference type="PROSITE" id="PS50926">
    <property type="entry name" value="TRAM"/>
    <property type="match status" value="1"/>
</dbReference>
<keyword evidence="20" id="KW-1185">Reference proteome</keyword>
<gene>
    <name evidence="19" type="primary">mtaB</name>
    <name evidence="19" type="ORF">G5B42_02665</name>
</gene>
<keyword evidence="9" id="KW-0479">Metal-binding</keyword>
<dbReference type="PANTHER" id="PTHR11918">
    <property type="entry name" value="RADICAL SAM PROTEINS"/>
    <property type="match status" value="1"/>
</dbReference>
<comment type="caution">
    <text evidence="19">The sequence shown here is derived from an EMBL/GenBank/DDBJ whole genome shotgun (WGS) entry which is preliminary data.</text>
</comment>
<feature type="domain" description="MTTase N-terminal" evidence="17">
    <location>
        <begin position="20"/>
        <end position="132"/>
    </location>
</feature>
<accession>A0A8J6HZE4</accession>
<keyword evidence="4" id="KW-0004">4Fe-4S</keyword>
<evidence type="ECO:0000256" key="9">
    <source>
        <dbReference type="ARBA" id="ARBA00022723"/>
    </source>
</evidence>
<comment type="similarity">
    <text evidence="14">Belongs to the methylthiotransferase family. MtaB subfamily.</text>
</comment>
<dbReference type="SMART" id="SM00729">
    <property type="entry name" value="Elp3"/>
    <property type="match status" value="1"/>
</dbReference>
<evidence type="ECO:0000256" key="10">
    <source>
        <dbReference type="ARBA" id="ARBA00023004"/>
    </source>
</evidence>
<dbReference type="Pfam" id="PF04055">
    <property type="entry name" value="Radical_SAM"/>
    <property type="match status" value="1"/>
</dbReference>
<evidence type="ECO:0000256" key="1">
    <source>
        <dbReference type="ARBA" id="ARBA00001966"/>
    </source>
</evidence>
<evidence type="ECO:0000259" key="18">
    <source>
        <dbReference type="PROSITE" id="PS51918"/>
    </source>
</evidence>
<dbReference type="SFLD" id="SFLDG01082">
    <property type="entry name" value="B12-binding_domain_containing"/>
    <property type="match status" value="1"/>
</dbReference>
<protein>
    <recommendedName>
        <fullName evidence="15">Threonylcarbamoyladenosine tRNA methylthiotransferase MtaB</fullName>
        <ecNumber evidence="3">2.8.4.5</ecNumber>
    </recommendedName>
    <alternativeName>
        <fullName evidence="12">tRNA-t(6)A37 methylthiotransferase</fullName>
    </alternativeName>
</protein>
<organism evidence="19 20">
    <name type="scientific">Capillibacterium thermochitinicola</name>
    <dbReference type="NCBI Taxonomy" id="2699427"/>
    <lineage>
        <taxon>Bacteria</taxon>
        <taxon>Bacillati</taxon>
        <taxon>Bacillota</taxon>
        <taxon>Capillibacterium</taxon>
    </lineage>
</organism>
<evidence type="ECO:0000259" key="17">
    <source>
        <dbReference type="PROSITE" id="PS51449"/>
    </source>
</evidence>
<dbReference type="InterPro" id="IPR058240">
    <property type="entry name" value="rSAM_sf"/>
</dbReference>
<keyword evidence="10" id="KW-0408">Iron</keyword>
<dbReference type="InterPro" id="IPR023404">
    <property type="entry name" value="rSAM_horseshoe"/>
</dbReference>
<dbReference type="InterPro" id="IPR038135">
    <property type="entry name" value="Methylthiotransferase_N_sf"/>
</dbReference>
<dbReference type="NCBIfam" id="TIGR01579">
    <property type="entry name" value="MiaB-like-C"/>
    <property type="match status" value="1"/>
</dbReference>
<feature type="domain" description="Radical SAM core" evidence="18">
    <location>
        <begin position="155"/>
        <end position="387"/>
    </location>
</feature>
<dbReference type="PROSITE" id="PS01278">
    <property type="entry name" value="MTTASE_RADICAL"/>
    <property type="match status" value="1"/>
</dbReference>
<dbReference type="GO" id="GO:0046872">
    <property type="term" value="F:metal ion binding"/>
    <property type="evidence" value="ECO:0007669"/>
    <property type="project" value="UniProtKB-KW"/>
</dbReference>
<comment type="function">
    <text evidence="2">Catalyzes the methylthiolation of N6-threonylcarbamoyladenosine (t(6)A), leading to the formation of 2-methylthio-N6-threonylcarbamoyladenosine (ms(2)t(6)A) at position 37 in tRNAs that read codons beginning with adenine.</text>
</comment>
<comment type="catalytic activity">
    <reaction evidence="13">
        <text>N(6)-L-threonylcarbamoyladenosine(37) in tRNA + (sulfur carrier)-SH + AH2 + 2 S-adenosyl-L-methionine = 2-methylsulfanyl-N(6)-L-threonylcarbamoyladenosine(37) in tRNA + (sulfur carrier)-H + 5'-deoxyadenosine + L-methionine + A + S-adenosyl-L-homocysteine + 2 H(+)</text>
        <dbReference type="Rhea" id="RHEA:37075"/>
        <dbReference type="Rhea" id="RHEA-COMP:10163"/>
        <dbReference type="Rhea" id="RHEA-COMP:11092"/>
        <dbReference type="Rhea" id="RHEA-COMP:14737"/>
        <dbReference type="Rhea" id="RHEA-COMP:14739"/>
        <dbReference type="ChEBI" id="CHEBI:13193"/>
        <dbReference type="ChEBI" id="CHEBI:15378"/>
        <dbReference type="ChEBI" id="CHEBI:17319"/>
        <dbReference type="ChEBI" id="CHEBI:17499"/>
        <dbReference type="ChEBI" id="CHEBI:29917"/>
        <dbReference type="ChEBI" id="CHEBI:57844"/>
        <dbReference type="ChEBI" id="CHEBI:57856"/>
        <dbReference type="ChEBI" id="CHEBI:59789"/>
        <dbReference type="ChEBI" id="CHEBI:64428"/>
        <dbReference type="ChEBI" id="CHEBI:74418"/>
        <dbReference type="ChEBI" id="CHEBI:74420"/>
        <dbReference type="EC" id="2.8.4.5"/>
    </reaction>
</comment>
<dbReference type="GO" id="GO:0035598">
    <property type="term" value="F:tRNA (N(6)-L-threonylcarbamoyladenosine(37)-C(2))-methylthiotransferase activity"/>
    <property type="evidence" value="ECO:0007669"/>
    <property type="project" value="UniProtKB-EC"/>
</dbReference>
<dbReference type="NCBIfam" id="TIGR00089">
    <property type="entry name" value="MiaB/RimO family radical SAM methylthiotransferase"/>
    <property type="match status" value="1"/>
</dbReference>
<dbReference type="FunFam" id="3.80.30.20:FF:000001">
    <property type="entry name" value="tRNA-2-methylthio-N(6)-dimethylallyladenosine synthase 2"/>
    <property type="match status" value="1"/>
</dbReference>
<evidence type="ECO:0000256" key="8">
    <source>
        <dbReference type="ARBA" id="ARBA00022694"/>
    </source>
</evidence>
<evidence type="ECO:0000256" key="12">
    <source>
        <dbReference type="ARBA" id="ARBA00031213"/>
    </source>
</evidence>
<dbReference type="PANTHER" id="PTHR11918:SF45">
    <property type="entry name" value="THREONYLCARBAMOYLADENOSINE TRNA METHYLTHIOTRANSFERASE"/>
    <property type="match status" value="1"/>
</dbReference>
<proteinExistence type="inferred from homology"/>
<dbReference type="Pfam" id="PF00919">
    <property type="entry name" value="UPF0004"/>
    <property type="match status" value="1"/>
</dbReference>
<dbReference type="InterPro" id="IPR007197">
    <property type="entry name" value="rSAM"/>
</dbReference>
<dbReference type="SFLD" id="SFLDG01061">
    <property type="entry name" value="methylthiotransferase"/>
    <property type="match status" value="1"/>
</dbReference>
<dbReference type="Gene3D" id="3.40.50.12160">
    <property type="entry name" value="Methylthiotransferase, N-terminal domain"/>
    <property type="match status" value="1"/>
</dbReference>
<sequence>MVENGAKEEKAKDVGQRPARKIAFYTLGCKVNQFDTEGLITESRAHGYEVVSFDEPAAIYVLNTCTVTKEAERKARQLIRRVKRKHPDAFLVVTGCFAQTGAEVLTALPEVDLVVGVAGRGRLFQILEEELTVRRKNRVLPWAEVDGFEVFAPEFSGQTRAFLKVEDGCQSYCSYCKIPFARGPVRSLPLPQVMKEIERLLALGYKEIVLVGIHLGHYGIDLGTNLASLLARIEQEWGGTEPKWRLRLGSVDPTDFTPQLMEVILSSTLLCNHLHIPLQSGSGKVLSLMNRNYSPDDYAGLVTLLRNGRPGLALTTDLMVGFPGETEADFNETLNFIQAIGFSKVHIFPYSLRPGTRAAQMKGHLPRWVKEERVKRAEAIARTLAHAYWKRLLDQVVEVLIEETNRDGYGEGLAREYVRVQVKEMREPNTMVHARIIQADREPLTGVVVEA</sequence>
<keyword evidence="11" id="KW-0411">Iron-sulfur</keyword>
<dbReference type="CDD" id="cd01335">
    <property type="entry name" value="Radical_SAM"/>
    <property type="match status" value="1"/>
</dbReference>
<dbReference type="Gene3D" id="3.80.30.20">
    <property type="entry name" value="tm_1862 like domain"/>
    <property type="match status" value="1"/>
</dbReference>
<comment type="cofactor">
    <cofactor evidence="1">
        <name>[4Fe-4S] cluster</name>
        <dbReference type="ChEBI" id="CHEBI:49883"/>
    </cofactor>
</comment>
<evidence type="ECO:0000256" key="5">
    <source>
        <dbReference type="ARBA" id="ARBA00022490"/>
    </source>
</evidence>
<dbReference type="InterPro" id="IPR020612">
    <property type="entry name" value="Methylthiotransferase_CS"/>
</dbReference>
<keyword evidence="7" id="KW-0949">S-adenosyl-L-methionine</keyword>
<evidence type="ECO:0000256" key="13">
    <source>
        <dbReference type="ARBA" id="ARBA00051661"/>
    </source>
</evidence>
<evidence type="ECO:0000256" key="6">
    <source>
        <dbReference type="ARBA" id="ARBA00022679"/>
    </source>
</evidence>